<dbReference type="EMBL" id="BMGT01000003">
    <property type="protein sequence ID" value="GGG81078.1"/>
    <property type="molecule type" value="Genomic_DNA"/>
</dbReference>
<evidence type="ECO:0000256" key="1">
    <source>
        <dbReference type="SAM" id="MobiDB-lite"/>
    </source>
</evidence>
<feature type="compositionally biased region" description="Basic and acidic residues" evidence="1">
    <location>
        <begin position="148"/>
        <end position="164"/>
    </location>
</feature>
<name>A0A917HJ76_9BACT</name>
<feature type="signal peptide" evidence="2">
    <location>
        <begin position="1"/>
        <end position="20"/>
    </location>
</feature>
<protein>
    <submittedName>
        <fullName evidence="3">Uncharacterized protein</fullName>
    </submittedName>
</protein>
<evidence type="ECO:0000313" key="4">
    <source>
        <dbReference type="Proteomes" id="UP000647241"/>
    </source>
</evidence>
<dbReference type="AlphaFoldDB" id="A0A917HJ76"/>
<reference evidence="3" key="1">
    <citation type="journal article" date="2014" name="Int. J. Syst. Evol. Microbiol.">
        <title>Complete genome sequence of Corynebacterium casei LMG S-19264T (=DSM 44701T), isolated from a smear-ripened cheese.</title>
        <authorList>
            <consortium name="US DOE Joint Genome Institute (JGI-PGF)"/>
            <person name="Walter F."/>
            <person name="Albersmeier A."/>
            <person name="Kalinowski J."/>
            <person name="Ruckert C."/>
        </authorList>
    </citation>
    <scope>NUCLEOTIDE SEQUENCE</scope>
    <source>
        <strain evidence="3">CGMCC 1.12997</strain>
    </source>
</reference>
<feature type="chain" id="PRO_5036885304" evidence="2">
    <location>
        <begin position="21"/>
        <end position="176"/>
    </location>
</feature>
<sequence>MRLSLSLSLCLLFTPAILSAASRNPADYPLRIHIFGRNQTTFYSMRSVDESKGDGRANLFENGEARGVDFNYSCSDKLRASFGYETYPAKWKKPGRELIVLMPVFGRSNAYWTCNLQTDVKSFAYATHNGRMNSEPVEAFKTWMVNHDYDPEHGKDVPTKREPSAAEAPPSAPPQQ</sequence>
<gene>
    <name evidence="3" type="ORF">GCM10011585_25660</name>
</gene>
<reference evidence="3" key="2">
    <citation type="submission" date="2020-09" db="EMBL/GenBank/DDBJ databases">
        <authorList>
            <person name="Sun Q."/>
            <person name="Zhou Y."/>
        </authorList>
    </citation>
    <scope>NUCLEOTIDE SEQUENCE</scope>
    <source>
        <strain evidence="3">CGMCC 1.12997</strain>
    </source>
</reference>
<accession>A0A917HJ76</accession>
<evidence type="ECO:0000313" key="3">
    <source>
        <dbReference type="EMBL" id="GGG81078.1"/>
    </source>
</evidence>
<proteinExistence type="predicted"/>
<keyword evidence="2" id="KW-0732">Signal</keyword>
<organism evidence="3 4">
    <name type="scientific">Edaphobacter dinghuensis</name>
    <dbReference type="NCBI Taxonomy" id="1560005"/>
    <lineage>
        <taxon>Bacteria</taxon>
        <taxon>Pseudomonadati</taxon>
        <taxon>Acidobacteriota</taxon>
        <taxon>Terriglobia</taxon>
        <taxon>Terriglobales</taxon>
        <taxon>Acidobacteriaceae</taxon>
        <taxon>Edaphobacter</taxon>
    </lineage>
</organism>
<dbReference type="RefSeq" id="WP_188554603.1">
    <property type="nucleotide sequence ID" value="NZ_BMGT01000003.1"/>
</dbReference>
<feature type="region of interest" description="Disordered" evidence="1">
    <location>
        <begin position="148"/>
        <end position="176"/>
    </location>
</feature>
<dbReference type="Proteomes" id="UP000647241">
    <property type="component" value="Unassembled WGS sequence"/>
</dbReference>
<evidence type="ECO:0000256" key="2">
    <source>
        <dbReference type="SAM" id="SignalP"/>
    </source>
</evidence>
<keyword evidence="4" id="KW-1185">Reference proteome</keyword>
<comment type="caution">
    <text evidence="3">The sequence shown here is derived from an EMBL/GenBank/DDBJ whole genome shotgun (WGS) entry which is preliminary data.</text>
</comment>